<proteinExistence type="predicted"/>
<organism evidence="4 5">
    <name type="scientific">Photobacterium proteolyticum</name>
    <dbReference type="NCBI Taxonomy" id="1903952"/>
    <lineage>
        <taxon>Bacteria</taxon>
        <taxon>Pseudomonadati</taxon>
        <taxon>Pseudomonadota</taxon>
        <taxon>Gammaproteobacteria</taxon>
        <taxon>Vibrionales</taxon>
        <taxon>Vibrionaceae</taxon>
        <taxon>Photobacterium</taxon>
    </lineage>
</organism>
<comment type="caution">
    <text evidence="4">The sequence shown here is derived from an EMBL/GenBank/DDBJ whole genome shotgun (WGS) entry which is preliminary data.</text>
</comment>
<evidence type="ECO:0000256" key="2">
    <source>
        <dbReference type="ARBA" id="ARBA00022840"/>
    </source>
</evidence>
<dbReference type="SMART" id="SM00382">
    <property type="entry name" value="AAA"/>
    <property type="match status" value="1"/>
</dbReference>
<name>A0A1Q9GEP8_9GAMM</name>
<keyword evidence="2" id="KW-0067">ATP-binding</keyword>
<dbReference type="Proteomes" id="UP000186905">
    <property type="component" value="Unassembled WGS sequence"/>
</dbReference>
<feature type="domain" description="ABC transporter" evidence="3">
    <location>
        <begin position="5"/>
        <end position="210"/>
    </location>
</feature>
<dbReference type="PROSITE" id="PS00211">
    <property type="entry name" value="ABC_TRANSPORTER_1"/>
    <property type="match status" value="1"/>
</dbReference>
<dbReference type="InterPro" id="IPR003593">
    <property type="entry name" value="AAA+_ATPase"/>
</dbReference>
<dbReference type="AlphaFoldDB" id="A0A1Q9GEP8"/>
<gene>
    <name evidence="4" type="ORF">BIT28_06705</name>
</gene>
<dbReference type="PROSITE" id="PS50893">
    <property type="entry name" value="ABC_TRANSPORTER_2"/>
    <property type="match status" value="1"/>
</dbReference>
<evidence type="ECO:0000256" key="1">
    <source>
        <dbReference type="ARBA" id="ARBA00022741"/>
    </source>
</evidence>
<evidence type="ECO:0000259" key="3">
    <source>
        <dbReference type="PROSITE" id="PS50893"/>
    </source>
</evidence>
<dbReference type="InterPro" id="IPR017871">
    <property type="entry name" value="ABC_transporter-like_CS"/>
</dbReference>
<reference evidence="4 5" key="1">
    <citation type="submission" date="2016-09" db="EMBL/GenBank/DDBJ databases">
        <title>Photobacterium proteolyticum sp. nov. a protease producing bacterium isolated from ocean sediments of Laizhou Bay.</title>
        <authorList>
            <person name="Li Y."/>
        </authorList>
    </citation>
    <scope>NUCLEOTIDE SEQUENCE [LARGE SCALE GENOMIC DNA]</scope>
    <source>
        <strain evidence="4 5">13-12</strain>
    </source>
</reference>
<dbReference type="Gene3D" id="3.40.50.300">
    <property type="entry name" value="P-loop containing nucleotide triphosphate hydrolases"/>
    <property type="match status" value="1"/>
</dbReference>
<dbReference type="SUPFAM" id="SSF52540">
    <property type="entry name" value="P-loop containing nucleoside triphosphate hydrolases"/>
    <property type="match status" value="1"/>
</dbReference>
<dbReference type="InterPro" id="IPR003439">
    <property type="entry name" value="ABC_transporter-like_ATP-bd"/>
</dbReference>
<evidence type="ECO:0000313" key="5">
    <source>
        <dbReference type="Proteomes" id="UP000186905"/>
    </source>
</evidence>
<sequence>MKQSINNELAISHLGSGLESSRHHYLTRTLHKGDHLAISGPSGCGKTSLLQVLAGLRPASTGSFKWQGKLVDAESLSWWRQQFCYLPQQPVMGAETIGEVLLLPWCLKAMKSPLPDEQQCLAALTKVSLSHPLTKMASQLSGGEKQRLAIARALLMSRPVWLLDEPTSALDPATRDKVIAVLSEQSLTMVSVSHDPAWLQACQYQHAMEANHE</sequence>
<dbReference type="Pfam" id="PF00005">
    <property type="entry name" value="ABC_tran"/>
    <property type="match status" value="1"/>
</dbReference>
<dbReference type="InterPro" id="IPR027417">
    <property type="entry name" value="P-loop_NTPase"/>
</dbReference>
<dbReference type="OrthoDB" id="4408248at2"/>
<evidence type="ECO:0000313" key="4">
    <source>
        <dbReference type="EMBL" id="OLQ72870.1"/>
    </source>
</evidence>
<accession>A0A1Q9GEP8</accession>
<dbReference type="PANTHER" id="PTHR43119">
    <property type="entry name" value="ABC TRANSPORT PROTEIN ATP-BINDING COMPONENT-RELATED"/>
    <property type="match status" value="1"/>
</dbReference>
<dbReference type="GO" id="GO:0005524">
    <property type="term" value="F:ATP binding"/>
    <property type="evidence" value="ECO:0007669"/>
    <property type="project" value="UniProtKB-KW"/>
</dbReference>
<dbReference type="EMBL" id="MJIL01000090">
    <property type="protein sequence ID" value="OLQ72870.1"/>
    <property type="molecule type" value="Genomic_DNA"/>
</dbReference>
<dbReference type="STRING" id="1903952.BIT28_06705"/>
<keyword evidence="5" id="KW-1185">Reference proteome</keyword>
<dbReference type="RefSeq" id="WP_075766887.1">
    <property type="nucleotide sequence ID" value="NZ_MJIL01000090.1"/>
</dbReference>
<dbReference type="PANTHER" id="PTHR43119:SF1">
    <property type="entry name" value="ABC TRANSPORTER DOMAIN-CONTAINING PROTEIN"/>
    <property type="match status" value="1"/>
</dbReference>
<dbReference type="GO" id="GO:0016887">
    <property type="term" value="F:ATP hydrolysis activity"/>
    <property type="evidence" value="ECO:0007669"/>
    <property type="project" value="InterPro"/>
</dbReference>
<protein>
    <submittedName>
        <fullName evidence="4">ABC transporter</fullName>
    </submittedName>
</protein>
<keyword evidence="1" id="KW-0547">Nucleotide-binding</keyword>